<gene>
    <name evidence="9" type="ORF">FNM00_10685</name>
</gene>
<dbReference type="InterPro" id="IPR003736">
    <property type="entry name" value="PAAI_dom"/>
</dbReference>
<feature type="domain" description="Thioesterase" evidence="8">
    <location>
        <begin position="28"/>
        <end position="102"/>
    </location>
</feature>
<proteinExistence type="inferred from homology"/>
<keyword evidence="10" id="KW-1185">Reference proteome</keyword>
<evidence type="ECO:0000313" key="9">
    <source>
        <dbReference type="EMBL" id="TSD62873.1"/>
    </source>
</evidence>
<organism evidence="9 10">
    <name type="scientific">Aeromicrobium piscarium</name>
    <dbReference type="NCBI Taxonomy" id="2590901"/>
    <lineage>
        <taxon>Bacteria</taxon>
        <taxon>Bacillati</taxon>
        <taxon>Actinomycetota</taxon>
        <taxon>Actinomycetes</taxon>
        <taxon>Propionibacteriales</taxon>
        <taxon>Nocardioidaceae</taxon>
        <taxon>Aeromicrobium</taxon>
    </lineage>
</organism>
<dbReference type="EMBL" id="VLNT01000007">
    <property type="protein sequence ID" value="TSD62873.1"/>
    <property type="molecule type" value="Genomic_DNA"/>
</dbReference>
<dbReference type="Pfam" id="PF03061">
    <property type="entry name" value="4HBT"/>
    <property type="match status" value="1"/>
</dbReference>
<evidence type="ECO:0000256" key="6">
    <source>
        <dbReference type="ARBA" id="ARBA00040062"/>
    </source>
</evidence>
<evidence type="ECO:0000256" key="3">
    <source>
        <dbReference type="ARBA" id="ARBA00036002"/>
    </source>
</evidence>
<sequence length="116" mass="12092">MVGTRLAAVSETTVTLELEPREDLLQQYGFVHGGVLAYLADNALTYAGALGLGPSVLTSGMTLDYVAPARAEGVLRAVGTLVSAGRTKATVRCDITQDDRLVATALGTILATRRDA</sequence>
<evidence type="ECO:0000259" key="8">
    <source>
        <dbReference type="Pfam" id="PF03061"/>
    </source>
</evidence>
<comment type="catalytic activity">
    <reaction evidence="2">
        <text>a fatty acyl-CoA + H2O = a fatty acid + CoA + H(+)</text>
        <dbReference type="Rhea" id="RHEA:16781"/>
        <dbReference type="ChEBI" id="CHEBI:15377"/>
        <dbReference type="ChEBI" id="CHEBI:15378"/>
        <dbReference type="ChEBI" id="CHEBI:28868"/>
        <dbReference type="ChEBI" id="CHEBI:57287"/>
        <dbReference type="ChEBI" id="CHEBI:77636"/>
        <dbReference type="EC" id="3.1.2.20"/>
    </reaction>
</comment>
<comment type="caution">
    <text evidence="9">The sequence shown here is derived from an EMBL/GenBank/DDBJ whole genome shotgun (WGS) entry which is preliminary data.</text>
</comment>
<dbReference type="PANTHER" id="PTHR43240:SF20">
    <property type="entry name" value="MEDIUM_LONG-CHAIN ACYL-COA THIOESTERASE YIGI"/>
    <property type="match status" value="1"/>
</dbReference>
<reference evidence="9 10" key="1">
    <citation type="submission" date="2019-07" db="EMBL/GenBank/DDBJ databases">
        <authorList>
            <person name="Zhao L.H."/>
        </authorList>
    </citation>
    <scope>NUCLEOTIDE SEQUENCE [LARGE SCALE GENOMIC DNA]</scope>
    <source>
        <strain evidence="9 10">Co35</strain>
    </source>
</reference>
<evidence type="ECO:0000256" key="4">
    <source>
        <dbReference type="ARBA" id="ARBA00038381"/>
    </source>
</evidence>
<dbReference type="Proteomes" id="UP000316988">
    <property type="component" value="Unassembled WGS sequence"/>
</dbReference>
<evidence type="ECO:0000256" key="5">
    <source>
        <dbReference type="ARBA" id="ARBA00038894"/>
    </source>
</evidence>
<protein>
    <recommendedName>
        <fullName evidence="6">Medium/long-chain acyl-CoA thioesterase YigI</fullName>
        <ecNumber evidence="5">3.1.2.20</ecNumber>
    </recommendedName>
</protein>
<evidence type="ECO:0000256" key="7">
    <source>
        <dbReference type="ARBA" id="ARBA00048062"/>
    </source>
</evidence>
<dbReference type="Gene3D" id="3.10.129.10">
    <property type="entry name" value="Hotdog Thioesterase"/>
    <property type="match status" value="1"/>
</dbReference>
<evidence type="ECO:0000256" key="2">
    <source>
        <dbReference type="ARBA" id="ARBA00035880"/>
    </source>
</evidence>
<dbReference type="CDD" id="cd03443">
    <property type="entry name" value="PaaI_thioesterase"/>
    <property type="match status" value="1"/>
</dbReference>
<dbReference type="PANTHER" id="PTHR43240">
    <property type="entry name" value="1,4-DIHYDROXY-2-NAPHTHOYL-COA THIOESTERASE 1"/>
    <property type="match status" value="1"/>
</dbReference>
<dbReference type="EC" id="3.1.2.20" evidence="5"/>
<evidence type="ECO:0000313" key="10">
    <source>
        <dbReference type="Proteomes" id="UP000316988"/>
    </source>
</evidence>
<dbReference type="OrthoDB" id="8525891at2"/>
<comment type="catalytic activity">
    <reaction evidence="7">
        <text>a medium-chain fatty acyl-CoA + H2O = a medium-chain fatty acid + CoA + H(+)</text>
        <dbReference type="Rhea" id="RHEA:68184"/>
        <dbReference type="ChEBI" id="CHEBI:15377"/>
        <dbReference type="ChEBI" id="CHEBI:15378"/>
        <dbReference type="ChEBI" id="CHEBI:57287"/>
        <dbReference type="ChEBI" id="CHEBI:59558"/>
        <dbReference type="ChEBI" id="CHEBI:90546"/>
    </reaction>
</comment>
<evidence type="ECO:0000256" key="1">
    <source>
        <dbReference type="ARBA" id="ARBA00022801"/>
    </source>
</evidence>
<comment type="similarity">
    <text evidence="4">Belongs to the YigI thioesterase family.</text>
</comment>
<dbReference type="SUPFAM" id="SSF54637">
    <property type="entry name" value="Thioesterase/thiol ester dehydrase-isomerase"/>
    <property type="match status" value="1"/>
</dbReference>
<dbReference type="GO" id="GO:0047617">
    <property type="term" value="F:fatty acyl-CoA hydrolase activity"/>
    <property type="evidence" value="ECO:0007669"/>
    <property type="project" value="UniProtKB-EC"/>
</dbReference>
<dbReference type="NCBIfam" id="TIGR00369">
    <property type="entry name" value="unchar_dom_1"/>
    <property type="match status" value="1"/>
</dbReference>
<dbReference type="AlphaFoldDB" id="A0A554S983"/>
<dbReference type="InterPro" id="IPR029069">
    <property type="entry name" value="HotDog_dom_sf"/>
</dbReference>
<comment type="catalytic activity">
    <reaction evidence="3">
        <text>a long-chain fatty acyl-CoA + H2O = a long-chain fatty acid + CoA + H(+)</text>
        <dbReference type="Rhea" id="RHEA:67680"/>
        <dbReference type="ChEBI" id="CHEBI:15377"/>
        <dbReference type="ChEBI" id="CHEBI:15378"/>
        <dbReference type="ChEBI" id="CHEBI:57287"/>
        <dbReference type="ChEBI" id="CHEBI:57560"/>
        <dbReference type="ChEBI" id="CHEBI:83139"/>
    </reaction>
</comment>
<keyword evidence="1" id="KW-0378">Hydrolase</keyword>
<dbReference type="InterPro" id="IPR006683">
    <property type="entry name" value="Thioestr_dom"/>
</dbReference>
<name>A0A554S983_9ACTN</name>
<accession>A0A554S983</accession>